<evidence type="ECO:0000259" key="6">
    <source>
        <dbReference type="Pfam" id="PF01094"/>
    </source>
</evidence>
<dbReference type="WBParaSite" id="ACRNAN_Path_226.g842.t1">
    <property type="protein sequence ID" value="ACRNAN_Path_226.g842.t1"/>
    <property type="gene ID" value="ACRNAN_Path_226.g842"/>
</dbReference>
<feature type="signal peptide" evidence="5">
    <location>
        <begin position="1"/>
        <end position="22"/>
    </location>
</feature>
<dbReference type="AlphaFoldDB" id="A0A914C3S7"/>
<accession>A0A914C3S7</accession>
<dbReference type="Gene3D" id="3.40.50.2300">
    <property type="match status" value="1"/>
</dbReference>
<organism evidence="7 8">
    <name type="scientific">Acrobeloides nanus</name>
    <dbReference type="NCBI Taxonomy" id="290746"/>
    <lineage>
        <taxon>Eukaryota</taxon>
        <taxon>Metazoa</taxon>
        <taxon>Ecdysozoa</taxon>
        <taxon>Nematoda</taxon>
        <taxon>Chromadorea</taxon>
        <taxon>Rhabditida</taxon>
        <taxon>Tylenchina</taxon>
        <taxon>Cephalobomorpha</taxon>
        <taxon>Cephaloboidea</taxon>
        <taxon>Cephalobidae</taxon>
        <taxon>Acrobeloides</taxon>
    </lineage>
</organism>
<sequence length="183" mass="19748">MLTLAPIRNITVALLIPANVSATNPSASTVDTTVGFYTSAGAVTIALKRIEQENLLPNTNITFVWYFDQCDEALAIGYTAKAAANGNDVILGPPCPAAALSAAKAAKFYNMPMITWGTLMPSDLNNNDKFPTTATTAMNSISMVLAVIETFKQFQWNEFALLYTIRRSGLVPRCSYLVADIDV</sequence>
<evidence type="ECO:0000313" key="8">
    <source>
        <dbReference type="WBParaSite" id="ACRNAN_Path_226.g842.t1"/>
    </source>
</evidence>
<evidence type="ECO:0000256" key="1">
    <source>
        <dbReference type="ARBA" id="ARBA00004370"/>
    </source>
</evidence>
<dbReference type="GO" id="GO:0017046">
    <property type="term" value="F:peptide hormone binding"/>
    <property type="evidence" value="ECO:0007669"/>
    <property type="project" value="TreeGrafter"/>
</dbReference>
<dbReference type="InterPro" id="IPR052612">
    <property type="entry name" value="ANP_Clearance_Receptor"/>
</dbReference>
<feature type="domain" description="Receptor ligand binding region" evidence="6">
    <location>
        <begin position="40"/>
        <end position="163"/>
    </location>
</feature>
<keyword evidence="2" id="KW-0812">Transmembrane</keyword>
<protein>
    <submittedName>
        <fullName evidence="8">Receptor ligand binding region domain-containing protein</fullName>
    </submittedName>
</protein>
<reference evidence="8" key="1">
    <citation type="submission" date="2022-11" db="UniProtKB">
        <authorList>
            <consortium name="WormBaseParasite"/>
        </authorList>
    </citation>
    <scope>IDENTIFICATION</scope>
</reference>
<dbReference type="InterPro" id="IPR028082">
    <property type="entry name" value="Peripla_BP_I"/>
</dbReference>
<name>A0A914C3S7_9BILA</name>
<evidence type="ECO:0000256" key="4">
    <source>
        <dbReference type="ARBA" id="ARBA00023136"/>
    </source>
</evidence>
<dbReference type="InterPro" id="IPR001828">
    <property type="entry name" value="ANF_lig-bd_rcpt"/>
</dbReference>
<keyword evidence="4" id="KW-0472">Membrane</keyword>
<evidence type="ECO:0000256" key="3">
    <source>
        <dbReference type="ARBA" id="ARBA00022989"/>
    </source>
</evidence>
<dbReference type="PANTHER" id="PTHR44755">
    <property type="entry name" value="NATRIURETIC PEPTIDE RECEPTOR 3-RELATED"/>
    <property type="match status" value="1"/>
</dbReference>
<dbReference type="Pfam" id="PF01094">
    <property type="entry name" value="ANF_receptor"/>
    <property type="match status" value="1"/>
</dbReference>
<dbReference type="GO" id="GO:0038023">
    <property type="term" value="F:signaling receptor activity"/>
    <property type="evidence" value="ECO:0007669"/>
    <property type="project" value="TreeGrafter"/>
</dbReference>
<proteinExistence type="predicted"/>
<dbReference type="GO" id="GO:0007165">
    <property type="term" value="P:signal transduction"/>
    <property type="evidence" value="ECO:0007669"/>
    <property type="project" value="TreeGrafter"/>
</dbReference>
<evidence type="ECO:0000313" key="7">
    <source>
        <dbReference type="Proteomes" id="UP000887540"/>
    </source>
</evidence>
<evidence type="ECO:0000256" key="2">
    <source>
        <dbReference type="ARBA" id="ARBA00022692"/>
    </source>
</evidence>
<feature type="chain" id="PRO_5037363788" evidence="5">
    <location>
        <begin position="23"/>
        <end position="183"/>
    </location>
</feature>
<dbReference type="PANTHER" id="PTHR44755:SF8">
    <property type="entry name" value="RECEPTOR LIGAND BINDING REGION DOMAIN-CONTAINING PROTEIN"/>
    <property type="match status" value="1"/>
</dbReference>
<dbReference type="GO" id="GO:0016020">
    <property type="term" value="C:membrane"/>
    <property type="evidence" value="ECO:0007669"/>
    <property type="project" value="UniProtKB-SubCell"/>
</dbReference>
<dbReference type="Proteomes" id="UP000887540">
    <property type="component" value="Unplaced"/>
</dbReference>
<comment type="subcellular location">
    <subcellularLocation>
        <location evidence="1">Membrane</location>
    </subcellularLocation>
</comment>
<keyword evidence="3" id="KW-1133">Transmembrane helix</keyword>
<dbReference type="SUPFAM" id="SSF53822">
    <property type="entry name" value="Periplasmic binding protein-like I"/>
    <property type="match status" value="1"/>
</dbReference>
<keyword evidence="7" id="KW-1185">Reference proteome</keyword>
<keyword evidence="5" id="KW-0732">Signal</keyword>
<evidence type="ECO:0000256" key="5">
    <source>
        <dbReference type="SAM" id="SignalP"/>
    </source>
</evidence>